<dbReference type="GO" id="GO:0055085">
    <property type="term" value="P:transmembrane transport"/>
    <property type="evidence" value="ECO:0000318"/>
    <property type="project" value="GO_Central"/>
</dbReference>
<evidence type="ECO:0000256" key="2">
    <source>
        <dbReference type="ARBA" id="ARBA00008335"/>
    </source>
</evidence>
<feature type="transmembrane region" description="Helical" evidence="6">
    <location>
        <begin position="108"/>
        <end position="127"/>
    </location>
</feature>
<comment type="subcellular location">
    <subcellularLocation>
        <location evidence="1">Membrane</location>
        <topology evidence="1">Multi-pass membrane protein</topology>
    </subcellularLocation>
</comment>
<evidence type="ECO:0000256" key="4">
    <source>
        <dbReference type="ARBA" id="ARBA00022989"/>
    </source>
</evidence>
<evidence type="ECO:0000313" key="9">
    <source>
        <dbReference type="EMBL" id="AOW31639.1"/>
    </source>
</evidence>
<dbReference type="RefSeq" id="XP_719316.1">
    <property type="nucleotide sequence ID" value="XM_714223.1"/>
</dbReference>
<dbReference type="GO" id="GO:0005886">
    <property type="term" value="C:plasma membrane"/>
    <property type="evidence" value="ECO:0000318"/>
    <property type="project" value="GO_Central"/>
</dbReference>
<feature type="transmembrane region" description="Helical" evidence="6">
    <location>
        <begin position="399"/>
        <end position="424"/>
    </location>
</feature>
<evidence type="ECO:0000256" key="6">
    <source>
        <dbReference type="SAM" id="Phobius"/>
    </source>
</evidence>
<dbReference type="AlphaFoldDB" id="A0A1D8PU23"/>
<name>A0A1D8PU23_CANAL</name>
<feature type="transmembrane region" description="Helical" evidence="6">
    <location>
        <begin position="166"/>
        <end position="185"/>
    </location>
</feature>
<dbReference type="Gene3D" id="1.20.1250.20">
    <property type="entry name" value="MFS general substrate transporter like domains"/>
    <property type="match status" value="1"/>
</dbReference>
<dbReference type="SUPFAM" id="SSF103473">
    <property type="entry name" value="MFS general substrate transporter"/>
    <property type="match status" value="1"/>
</dbReference>
<feature type="transmembrane region" description="Helical" evidence="6">
    <location>
        <begin position="40"/>
        <end position="66"/>
    </location>
</feature>
<reference evidence="9 10" key="1">
    <citation type="journal article" date="2004" name="Proc. Natl. Acad. Sci. U.S.A.">
        <title>The diploid genome sequence of Candida albicans.</title>
        <authorList>
            <person name="Jones T."/>
            <person name="Federspiel N.A."/>
            <person name="Chibana H."/>
            <person name="Dungan J."/>
            <person name="Kalman S."/>
            <person name="Magee B.B."/>
            <person name="Newport G."/>
            <person name="Thorstenson Y.R."/>
            <person name="Agabian N."/>
            <person name="Magee P.T."/>
            <person name="Davis R.W."/>
            <person name="Scherer S."/>
        </authorList>
    </citation>
    <scope>NUCLEOTIDE SEQUENCE [LARGE SCALE GENOMIC DNA]</scope>
    <source>
        <strain evidence="10">SC5314 / ATCC MYA-2876</strain>
    </source>
</reference>
<feature type="transmembrane region" description="Helical" evidence="6">
    <location>
        <begin position="522"/>
        <end position="540"/>
    </location>
</feature>
<dbReference type="EMBL" id="CP017630">
    <property type="protein sequence ID" value="AOW31639.1"/>
    <property type="molecule type" value="Genomic_DNA"/>
</dbReference>
<reference evidence="9 10" key="3">
    <citation type="journal article" date="2013" name="Genome Biol.">
        <title>Assembly of a phased diploid Candida albicans genome facilitates allele-specific measurements and provides a simple model for repeat and indel structure.</title>
        <authorList>
            <person name="Muzzey D."/>
            <person name="Schwartz K."/>
            <person name="Weissman J.S."/>
            <person name="Sherlock G."/>
        </authorList>
    </citation>
    <scope>NUCLEOTIDE SEQUENCE [LARGE SCALE GENOMIC DNA]</scope>
    <source>
        <strain evidence="10">SC5314 / ATCC MYA-2876</strain>
    </source>
</reference>
<gene>
    <name evidence="9" type="ordered locus">CAALFM_CR09830WA</name>
    <name evidence="8" type="ordered locus">orf19.7554</name>
</gene>
<dbReference type="OrthoDB" id="10021397at2759"/>
<evidence type="ECO:0000256" key="1">
    <source>
        <dbReference type="ARBA" id="ARBA00004141"/>
    </source>
</evidence>
<dbReference type="Pfam" id="PF07690">
    <property type="entry name" value="MFS_1"/>
    <property type="match status" value="1"/>
</dbReference>
<dbReference type="VEuPathDB" id="FungiDB:CR_09830W_A"/>
<dbReference type="KEGG" id="cal:CAALFM_CR09830WA"/>
<dbReference type="STRING" id="237561.A0A1D8PU23"/>
<keyword evidence="4 6" id="KW-1133">Transmembrane helix</keyword>
<dbReference type="InParanoid" id="A0A1D8PU23"/>
<dbReference type="InterPro" id="IPR020846">
    <property type="entry name" value="MFS_dom"/>
</dbReference>
<reference evidence="9 10" key="2">
    <citation type="journal article" date="2007" name="Genome Biol.">
        <title>Assembly of the Candida albicans genome into sixteen supercontigs aligned on the eight chromosomes.</title>
        <authorList>
            <person name="van het Hoog M."/>
            <person name="Rast T.J."/>
            <person name="Martchenko M."/>
            <person name="Grindle S."/>
            <person name="Dignard D."/>
            <person name="Hogues H."/>
            <person name="Cuomo C."/>
            <person name="Berriman M."/>
            <person name="Scherer S."/>
            <person name="Magee B.B."/>
            <person name="Whiteway M."/>
            <person name="Chibana H."/>
            <person name="Nantel A."/>
            <person name="Magee P.T."/>
        </authorList>
    </citation>
    <scope>GENOME REANNOTATION</scope>
    <source>
        <strain evidence="10">SC5314 / ATCC MYA-2876</strain>
    </source>
</reference>
<proteinExistence type="inferred from homology"/>
<evidence type="ECO:0000259" key="7">
    <source>
        <dbReference type="PROSITE" id="PS50850"/>
    </source>
</evidence>
<dbReference type="Proteomes" id="UP000000559">
    <property type="component" value="Chromosome R"/>
</dbReference>
<dbReference type="GeneID" id="3638986"/>
<evidence type="ECO:0000256" key="5">
    <source>
        <dbReference type="ARBA" id="ARBA00023136"/>
    </source>
</evidence>
<protein>
    <recommendedName>
        <fullName evidence="7">Major facilitator superfamily (MFS) profile domain-containing protein</fullName>
    </recommendedName>
</protein>
<feature type="transmembrane region" description="Helical" evidence="6">
    <location>
        <begin position="197"/>
        <end position="217"/>
    </location>
</feature>
<feature type="transmembrane region" description="Helical" evidence="6">
    <location>
        <begin position="302"/>
        <end position="325"/>
    </location>
</feature>
<dbReference type="InterPro" id="IPR011701">
    <property type="entry name" value="MFS"/>
</dbReference>
<evidence type="ECO:0000313" key="10">
    <source>
        <dbReference type="Proteomes" id="UP000000559"/>
    </source>
</evidence>
<dbReference type="InterPro" id="IPR036259">
    <property type="entry name" value="MFS_trans_sf"/>
</dbReference>
<feature type="transmembrane region" description="Helical" evidence="6">
    <location>
        <begin position="269"/>
        <end position="290"/>
    </location>
</feature>
<dbReference type="PANTHER" id="PTHR23501">
    <property type="entry name" value="MAJOR FACILITATOR SUPERFAMILY"/>
    <property type="match status" value="1"/>
</dbReference>
<sequence length="560" mass="61857">MVSNTLPEHESNTSLHDMEKKQLADQLGDIHYKILPIKKLLICLFSLSLALFLSFVDQTSVTIALATIGKDLNAETTINWAPTASLLANCICQVLFGRLSDIFGRKVMLITCLICLSLGELICSFAKSGVEFFVFRALTGLSCGGIQSLCMVILSDVVTLKQRGKYQGILGASVGLGNSIGPFMMAAFIEHNTWRNFYRMMCPINILAFVIIAIFIDTKQQTKQLNQLLSKSEQFKKLDYLGMLIGCSGLTLLLVSISSGGSTYNWNSAPVISMFVIGGILLITFLFVEWKVPELPMIPLNLFSRFSLGLILGSNFFFGMAYYGFTFYIAYYYQIVLGLDSIHSAILMLPLVIPQSVVSAIAGQIISYTGHYIYVIIFGYSLWTLSCGLTLLFDSNTNYGVITVVLLLMGTGVACTFQPTMVAAQSQAKKSERAVVISCRNVIRSLGGAVGLAVASLIITNSLLKEITKQENRQDISSTSSVPTGYLMYLKTHVYSKVDTTQLTADQVLIVRQMYMQAIRNFFYLTIPLLALCLISSLFVKDKGLQCIDEEPEKEEKELQ</sequence>
<dbReference type="PROSITE" id="PS50850">
    <property type="entry name" value="MFS"/>
    <property type="match status" value="1"/>
</dbReference>
<dbReference type="OMA" id="ISYTGHY"/>
<feature type="transmembrane region" description="Helical" evidence="6">
    <location>
        <begin position="445"/>
        <end position="464"/>
    </location>
</feature>
<dbReference type="PANTHER" id="PTHR23501:SF78">
    <property type="entry name" value="MAJOR FACILITATOR SUPERFAMILY (MFS) PROFILE DOMAIN-CONTAINING PROTEIN-RELATED"/>
    <property type="match status" value="1"/>
</dbReference>
<dbReference type="eggNOG" id="KOG0254">
    <property type="taxonomic scope" value="Eukaryota"/>
</dbReference>
<feature type="transmembrane region" description="Helical" evidence="6">
    <location>
        <begin position="78"/>
        <end position="96"/>
    </location>
</feature>
<feature type="transmembrane region" description="Helical" evidence="6">
    <location>
        <begin position="238"/>
        <end position="257"/>
    </location>
</feature>
<evidence type="ECO:0000256" key="3">
    <source>
        <dbReference type="ARBA" id="ARBA00022692"/>
    </source>
</evidence>
<keyword evidence="10" id="KW-1185">Reference proteome</keyword>
<feature type="transmembrane region" description="Helical" evidence="6">
    <location>
        <begin position="372"/>
        <end position="393"/>
    </location>
</feature>
<comment type="similarity">
    <text evidence="2">Belongs to the major facilitator superfamily.</text>
</comment>
<keyword evidence="3 6" id="KW-0812">Transmembrane</keyword>
<evidence type="ECO:0000313" key="8">
    <source>
        <dbReference type="CGD" id="CAL0000178856"/>
    </source>
</evidence>
<feature type="domain" description="Major facilitator superfamily (MFS) profile" evidence="7">
    <location>
        <begin position="43"/>
        <end position="545"/>
    </location>
</feature>
<accession>A0A1D8PU23</accession>
<dbReference type="CGD" id="CAL0000178856">
    <property type="gene designation" value="orf19.7554"/>
</dbReference>
<keyword evidence="5 6" id="KW-0472">Membrane</keyword>
<feature type="transmembrane region" description="Helical" evidence="6">
    <location>
        <begin position="133"/>
        <end position="154"/>
    </location>
</feature>
<dbReference type="GO" id="GO:0022857">
    <property type="term" value="F:transmembrane transporter activity"/>
    <property type="evidence" value="ECO:0000318"/>
    <property type="project" value="GO_Central"/>
</dbReference>
<organism evidence="9 10">
    <name type="scientific">Candida albicans (strain SC5314 / ATCC MYA-2876)</name>
    <name type="common">Yeast</name>
    <dbReference type="NCBI Taxonomy" id="237561"/>
    <lineage>
        <taxon>Eukaryota</taxon>
        <taxon>Fungi</taxon>
        <taxon>Dikarya</taxon>
        <taxon>Ascomycota</taxon>
        <taxon>Saccharomycotina</taxon>
        <taxon>Pichiomycetes</taxon>
        <taxon>Debaryomycetaceae</taxon>
        <taxon>Candida/Lodderomyces clade</taxon>
        <taxon>Candida</taxon>
    </lineage>
</organism>